<dbReference type="EMBL" id="CYZL01000024">
    <property type="protein sequence ID" value="CUO78132.1"/>
    <property type="molecule type" value="Genomic_DNA"/>
</dbReference>
<comment type="catalytic activity">
    <reaction evidence="7">
        <text>a 2'-deoxycytidine in DNA + S-adenosyl-L-methionine = a 5-methyl-2'-deoxycytidine in DNA + S-adenosyl-L-homocysteine + H(+)</text>
        <dbReference type="Rhea" id="RHEA:13681"/>
        <dbReference type="Rhea" id="RHEA-COMP:11369"/>
        <dbReference type="Rhea" id="RHEA-COMP:11370"/>
        <dbReference type="ChEBI" id="CHEBI:15378"/>
        <dbReference type="ChEBI" id="CHEBI:57856"/>
        <dbReference type="ChEBI" id="CHEBI:59789"/>
        <dbReference type="ChEBI" id="CHEBI:85452"/>
        <dbReference type="ChEBI" id="CHEBI:85454"/>
        <dbReference type="EC" id="2.1.1.37"/>
    </reaction>
</comment>
<dbReference type="SUPFAM" id="SSF53335">
    <property type="entry name" value="S-adenosyl-L-methionine-dependent methyltransferases"/>
    <property type="match status" value="1"/>
</dbReference>
<sequence length="354" mass="40907">MNTKNIKAVNEEIIEKTAGKETDNRLKILELFGGIGAPRKALQNIGYSIKSLDYVEILPFAVLAYNSIFDIRYTPQDIRLWNMKCDVLVHGSPCQDWSKNGLNNINTGRSILYERTLQILNPNPENGYPELVAPPKIVVWENVPNLVHRHREHFDHYLETMESYGYKNYWDILKASDYGIAQARDRVYVVSTKSDIPFTFPEKKPLKKDIQDYLDFSADFEENTPSENEKNIFFRKEDGTLCVREATKLGYKELAEYDVINLEFPNSKTRRGRVGHKIAKTITTSPRQAIYYNDKVRMLTAKEHLRLMGFEDKDYALMRKNGITDKQISFLAGNSICIPVLEAIFKQAQELHII</sequence>
<dbReference type="PROSITE" id="PS00094">
    <property type="entry name" value="C5_MTASE_1"/>
    <property type="match status" value="1"/>
</dbReference>
<evidence type="ECO:0000313" key="8">
    <source>
        <dbReference type="EMBL" id="CUO78132.1"/>
    </source>
</evidence>
<dbReference type="Pfam" id="PF00145">
    <property type="entry name" value="DNA_methylase"/>
    <property type="match status" value="1"/>
</dbReference>
<dbReference type="GO" id="GO:0003886">
    <property type="term" value="F:DNA (cytosine-5-)-methyltransferase activity"/>
    <property type="evidence" value="ECO:0007669"/>
    <property type="project" value="UniProtKB-EC"/>
</dbReference>
<proteinExistence type="inferred from homology"/>
<dbReference type="PANTHER" id="PTHR46098">
    <property type="entry name" value="TRNA (CYTOSINE(38)-C(5))-METHYLTRANSFERASE"/>
    <property type="match status" value="1"/>
</dbReference>
<dbReference type="GO" id="GO:0009307">
    <property type="term" value="P:DNA restriction-modification system"/>
    <property type="evidence" value="ECO:0007669"/>
    <property type="project" value="UniProtKB-KW"/>
</dbReference>
<evidence type="ECO:0000256" key="2">
    <source>
        <dbReference type="ARBA" id="ARBA00022679"/>
    </source>
</evidence>
<evidence type="ECO:0000256" key="5">
    <source>
        <dbReference type="PROSITE-ProRule" id="PRU01016"/>
    </source>
</evidence>
<dbReference type="InterPro" id="IPR029063">
    <property type="entry name" value="SAM-dependent_MTases_sf"/>
</dbReference>
<dbReference type="Gene3D" id="3.90.120.10">
    <property type="entry name" value="DNA Methylase, subunit A, domain 2"/>
    <property type="match status" value="1"/>
</dbReference>
<dbReference type="PANTHER" id="PTHR46098:SF1">
    <property type="entry name" value="TRNA (CYTOSINE(38)-C(5))-METHYLTRANSFERASE"/>
    <property type="match status" value="1"/>
</dbReference>
<keyword evidence="4" id="KW-0680">Restriction system</keyword>
<dbReference type="NCBIfam" id="TIGR00675">
    <property type="entry name" value="dcm"/>
    <property type="match status" value="1"/>
</dbReference>
<dbReference type="GO" id="GO:0032259">
    <property type="term" value="P:methylation"/>
    <property type="evidence" value="ECO:0007669"/>
    <property type="project" value="UniProtKB-KW"/>
</dbReference>
<evidence type="ECO:0000313" key="9">
    <source>
        <dbReference type="Proteomes" id="UP000095679"/>
    </source>
</evidence>
<dbReference type="PROSITE" id="PS51679">
    <property type="entry name" value="SAM_MT_C5"/>
    <property type="match status" value="1"/>
</dbReference>
<accession>A0A174HT33</accession>
<evidence type="ECO:0000256" key="6">
    <source>
        <dbReference type="RuleBase" id="RU000416"/>
    </source>
</evidence>
<dbReference type="Proteomes" id="UP000095679">
    <property type="component" value="Unassembled WGS sequence"/>
</dbReference>
<evidence type="ECO:0000256" key="1">
    <source>
        <dbReference type="ARBA" id="ARBA00022603"/>
    </source>
</evidence>
<dbReference type="InterPro" id="IPR001525">
    <property type="entry name" value="C5_MeTfrase"/>
</dbReference>
<gene>
    <name evidence="8" type="primary">hhaIM</name>
    <name evidence="8" type="ORF">ERS852450_02413</name>
</gene>
<dbReference type="InterPro" id="IPR018117">
    <property type="entry name" value="C5_DNA_meth_AS"/>
</dbReference>
<evidence type="ECO:0000256" key="7">
    <source>
        <dbReference type="RuleBase" id="RU000417"/>
    </source>
</evidence>
<dbReference type="Gene3D" id="3.40.50.150">
    <property type="entry name" value="Vaccinia Virus protein VP39"/>
    <property type="match status" value="1"/>
</dbReference>
<dbReference type="AlphaFoldDB" id="A0A174HT33"/>
<evidence type="ECO:0000256" key="3">
    <source>
        <dbReference type="ARBA" id="ARBA00022691"/>
    </source>
</evidence>
<dbReference type="InterPro" id="IPR050750">
    <property type="entry name" value="C5-MTase"/>
</dbReference>
<protein>
    <recommendedName>
        <fullName evidence="7">Cytosine-specific methyltransferase</fullName>
        <ecNumber evidence="7">2.1.1.37</ecNumber>
    </recommendedName>
</protein>
<organism evidence="8 9">
    <name type="scientific">Anaerobutyricum hallii</name>
    <dbReference type="NCBI Taxonomy" id="39488"/>
    <lineage>
        <taxon>Bacteria</taxon>
        <taxon>Bacillati</taxon>
        <taxon>Bacillota</taxon>
        <taxon>Clostridia</taxon>
        <taxon>Lachnospirales</taxon>
        <taxon>Lachnospiraceae</taxon>
        <taxon>Anaerobutyricum</taxon>
    </lineage>
</organism>
<comment type="similarity">
    <text evidence="5 6">Belongs to the class I-like SAM-binding methyltransferase superfamily. C5-methyltransferase family.</text>
</comment>
<feature type="active site" evidence="5">
    <location>
        <position position="94"/>
    </location>
</feature>
<dbReference type="EC" id="2.1.1.37" evidence="7"/>
<dbReference type="RefSeq" id="WP_082425718.1">
    <property type="nucleotide sequence ID" value="NZ_BLYK01000073.1"/>
</dbReference>
<keyword evidence="2 5" id="KW-0808">Transferase</keyword>
<dbReference type="PRINTS" id="PR00105">
    <property type="entry name" value="C5METTRFRASE"/>
</dbReference>
<keyword evidence="3 5" id="KW-0949">S-adenosyl-L-methionine</keyword>
<evidence type="ECO:0000256" key="4">
    <source>
        <dbReference type="ARBA" id="ARBA00022747"/>
    </source>
</evidence>
<reference evidence="8 9" key="1">
    <citation type="submission" date="2015-09" db="EMBL/GenBank/DDBJ databases">
        <authorList>
            <consortium name="Pathogen Informatics"/>
        </authorList>
    </citation>
    <scope>NUCLEOTIDE SEQUENCE [LARGE SCALE GENOMIC DNA]</scope>
    <source>
        <strain evidence="8 9">2789STDY5834835</strain>
    </source>
</reference>
<keyword evidence="1 5" id="KW-0489">Methyltransferase</keyword>
<name>A0A174HT33_9FIRM</name>